<evidence type="ECO:0000256" key="9">
    <source>
        <dbReference type="ARBA" id="ARBA00035241"/>
    </source>
</evidence>
<keyword evidence="6 10" id="KW-0694">RNA-binding</keyword>
<gene>
    <name evidence="10" type="primary">rplA</name>
    <name evidence="12" type="ORF">ETSY2_46975</name>
</gene>
<reference evidence="12 13" key="1">
    <citation type="journal article" date="2014" name="Nature">
        <title>An environmental bacterial taxon with a large and distinct metabolic repertoire.</title>
        <authorList>
            <person name="Wilson M.C."/>
            <person name="Mori T."/>
            <person name="Ruckert C."/>
            <person name="Uria A.R."/>
            <person name="Helf M.J."/>
            <person name="Takada K."/>
            <person name="Gernert C."/>
            <person name="Steffens U.A."/>
            <person name="Heycke N."/>
            <person name="Schmitt S."/>
            <person name="Rinke C."/>
            <person name="Helfrich E.J."/>
            <person name="Brachmann A.O."/>
            <person name="Gurgui C."/>
            <person name="Wakimoto T."/>
            <person name="Kracht M."/>
            <person name="Crusemann M."/>
            <person name="Hentschel U."/>
            <person name="Abe I."/>
            <person name="Matsunaga S."/>
            <person name="Kalinowski J."/>
            <person name="Takeyama H."/>
            <person name="Piel J."/>
        </authorList>
    </citation>
    <scope>NUCLEOTIDE SEQUENCE [LARGE SCALE GENOMIC DNA]</scope>
    <source>
        <strain evidence="13">TSY2</strain>
    </source>
</reference>
<dbReference type="GO" id="GO:0006417">
    <property type="term" value="P:regulation of translation"/>
    <property type="evidence" value="ECO:0007669"/>
    <property type="project" value="UniProtKB-KW"/>
</dbReference>
<comment type="caution">
    <text evidence="12">The sequence shown here is derived from an EMBL/GenBank/DDBJ whole genome shotgun (WGS) entry which is preliminary data.</text>
</comment>
<dbReference type="InterPro" id="IPR023673">
    <property type="entry name" value="Ribosomal_uL1_CS"/>
</dbReference>
<evidence type="ECO:0000256" key="7">
    <source>
        <dbReference type="ARBA" id="ARBA00022980"/>
    </source>
</evidence>
<dbReference type="InterPro" id="IPR028364">
    <property type="entry name" value="Ribosomal_uL1/biogenesis"/>
</dbReference>
<dbReference type="CDD" id="cd00403">
    <property type="entry name" value="Ribosomal_L1"/>
    <property type="match status" value="1"/>
</dbReference>
<evidence type="ECO:0000256" key="10">
    <source>
        <dbReference type="HAMAP-Rule" id="MF_01318"/>
    </source>
</evidence>
<keyword evidence="4 10" id="KW-0699">rRNA-binding</keyword>
<evidence type="ECO:0000313" key="13">
    <source>
        <dbReference type="Proteomes" id="UP000019140"/>
    </source>
</evidence>
<dbReference type="InterPro" id="IPR005878">
    <property type="entry name" value="Ribosom_uL1_bac-type"/>
</dbReference>
<dbReference type="SUPFAM" id="SSF56808">
    <property type="entry name" value="Ribosomal protein L1"/>
    <property type="match status" value="1"/>
</dbReference>
<evidence type="ECO:0000313" key="12">
    <source>
        <dbReference type="EMBL" id="ETW96149.1"/>
    </source>
</evidence>
<dbReference type="HOGENOM" id="CLU_062853_0_0_7"/>
<dbReference type="InterPro" id="IPR016095">
    <property type="entry name" value="Ribosomal_uL1_3-a/b-sand"/>
</dbReference>
<dbReference type="InterPro" id="IPR002143">
    <property type="entry name" value="Ribosomal_uL1"/>
</dbReference>
<dbReference type="NCBIfam" id="TIGR01169">
    <property type="entry name" value="rplA_bact"/>
    <property type="match status" value="1"/>
</dbReference>
<dbReference type="PATRIC" id="fig|1429439.4.peg.7803"/>
<dbReference type="Gene3D" id="3.30.190.20">
    <property type="match status" value="1"/>
</dbReference>
<dbReference type="InterPro" id="IPR023674">
    <property type="entry name" value="Ribosomal_uL1-like"/>
</dbReference>
<comment type="function">
    <text evidence="10">Binds directly to 23S rRNA. The L1 stalk is quite mobile in the ribosome, and is involved in E site tRNA release.</text>
</comment>
<keyword evidence="2 10" id="KW-0678">Repressor</keyword>
<dbReference type="HAMAP" id="MF_01318_B">
    <property type="entry name" value="Ribosomal_uL1_B"/>
    <property type="match status" value="1"/>
</dbReference>
<evidence type="ECO:0000256" key="5">
    <source>
        <dbReference type="ARBA" id="ARBA00022845"/>
    </source>
</evidence>
<protein>
    <recommendedName>
        <fullName evidence="9 10">Large ribosomal subunit protein uL1</fullName>
    </recommendedName>
</protein>
<dbReference type="PROSITE" id="PS01199">
    <property type="entry name" value="RIBOSOMAL_L1"/>
    <property type="match status" value="1"/>
</dbReference>
<dbReference type="GO" id="GO:0000049">
    <property type="term" value="F:tRNA binding"/>
    <property type="evidence" value="ECO:0007669"/>
    <property type="project" value="UniProtKB-KW"/>
</dbReference>
<name>W4LDX9_9BACT</name>
<keyword evidence="13" id="KW-1185">Reference proteome</keyword>
<keyword evidence="5 10" id="KW-0810">Translation regulation</keyword>
<evidence type="ECO:0000256" key="8">
    <source>
        <dbReference type="ARBA" id="ARBA00023274"/>
    </source>
</evidence>
<comment type="function">
    <text evidence="10">Protein L1 is also a translational repressor protein, it controls the translation of the L11 operon by binding to its mRNA.</text>
</comment>
<proteinExistence type="inferred from homology"/>
<comment type="similarity">
    <text evidence="1 10 11">Belongs to the universal ribosomal protein uL1 family.</text>
</comment>
<dbReference type="Gene3D" id="3.40.50.790">
    <property type="match status" value="1"/>
</dbReference>
<sequence length="234" mass="25293">MTQHGKKILDARQKVERSRKYDLRAAIGLVQELSYARFDESVEIAVGLGVNPRHADQMVRGSVVLPHGIGKTPRILVFAKGDKEREAIEAGADYVGGDDLAQRIQDGWLEFDRTAATPDMMSVVGKLGKILGPRGLMPNPKTGTVSPDIGCVIEEIKAGKVDFRVDRAGIIHAGIGKVSFTTESLEENASALLETLTRLKPQTSKGKYMRSISLSSTMGPGVRVDEVAVANALR</sequence>
<evidence type="ECO:0000256" key="4">
    <source>
        <dbReference type="ARBA" id="ARBA00022730"/>
    </source>
</evidence>
<dbReference type="GO" id="GO:0003735">
    <property type="term" value="F:structural constituent of ribosome"/>
    <property type="evidence" value="ECO:0007669"/>
    <property type="project" value="InterPro"/>
</dbReference>
<dbReference type="PANTHER" id="PTHR36427">
    <property type="entry name" value="54S RIBOSOMAL PROTEIN L1, MITOCHONDRIAL"/>
    <property type="match status" value="1"/>
</dbReference>
<evidence type="ECO:0000256" key="3">
    <source>
        <dbReference type="ARBA" id="ARBA00022555"/>
    </source>
</evidence>
<evidence type="ECO:0000256" key="6">
    <source>
        <dbReference type="ARBA" id="ARBA00022884"/>
    </source>
</evidence>
<dbReference type="Proteomes" id="UP000019140">
    <property type="component" value="Unassembled WGS sequence"/>
</dbReference>
<keyword evidence="3 10" id="KW-0820">tRNA-binding</keyword>
<keyword evidence="8 10" id="KW-0687">Ribonucleoprotein</keyword>
<dbReference type="GO" id="GO:0015934">
    <property type="term" value="C:large ribosomal subunit"/>
    <property type="evidence" value="ECO:0007669"/>
    <property type="project" value="InterPro"/>
</dbReference>
<dbReference type="EMBL" id="AZHX01002224">
    <property type="protein sequence ID" value="ETW96149.1"/>
    <property type="molecule type" value="Genomic_DNA"/>
</dbReference>
<organism evidence="12 13">
    <name type="scientific">Candidatus Entotheonella gemina</name>
    <dbReference type="NCBI Taxonomy" id="1429439"/>
    <lineage>
        <taxon>Bacteria</taxon>
        <taxon>Pseudomonadati</taxon>
        <taxon>Nitrospinota/Tectimicrobiota group</taxon>
        <taxon>Candidatus Tectimicrobiota</taxon>
        <taxon>Candidatus Entotheonellia</taxon>
        <taxon>Candidatus Entotheonellales</taxon>
        <taxon>Candidatus Entotheonellaceae</taxon>
        <taxon>Candidatus Entotheonella</taxon>
    </lineage>
</organism>
<dbReference type="GO" id="GO:0006412">
    <property type="term" value="P:translation"/>
    <property type="evidence" value="ECO:0007669"/>
    <property type="project" value="UniProtKB-UniRule"/>
</dbReference>
<evidence type="ECO:0000256" key="11">
    <source>
        <dbReference type="RuleBase" id="RU000659"/>
    </source>
</evidence>
<dbReference type="FunFam" id="3.40.50.790:FF:000001">
    <property type="entry name" value="50S ribosomal protein L1"/>
    <property type="match status" value="1"/>
</dbReference>
<dbReference type="GO" id="GO:0019843">
    <property type="term" value="F:rRNA binding"/>
    <property type="evidence" value="ECO:0007669"/>
    <property type="project" value="UniProtKB-UniRule"/>
</dbReference>
<dbReference type="AlphaFoldDB" id="W4LDX9"/>
<dbReference type="PIRSF" id="PIRSF002155">
    <property type="entry name" value="Ribosomal_L1"/>
    <property type="match status" value="1"/>
</dbReference>
<evidence type="ECO:0000256" key="2">
    <source>
        <dbReference type="ARBA" id="ARBA00022491"/>
    </source>
</evidence>
<dbReference type="PANTHER" id="PTHR36427:SF3">
    <property type="entry name" value="LARGE RIBOSOMAL SUBUNIT PROTEIN UL1M"/>
    <property type="match status" value="1"/>
</dbReference>
<keyword evidence="7 10" id="KW-0689">Ribosomal protein</keyword>
<comment type="subunit">
    <text evidence="10">Part of the 50S ribosomal subunit.</text>
</comment>
<accession>W4LDX9</accession>
<dbReference type="Pfam" id="PF00687">
    <property type="entry name" value="Ribosomal_L1"/>
    <property type="match status" value="1"/>
</dbReference>
<evidence type="ECO:0000256" key="1">
    <source>
        <dbReference type="ARBA" id="ARBA00010531"/>
    </source>
</evidence>